<dbReference type="PANTHER" id="PTHR24148:SF64">
    <property type="entry name" value="HETEROKARYON INCOMPATIBILITY DOMAIN-CONTAINING PROTEIN"/>
    <property type="match status" value="1"/>
</dbReference>
<sequence length="499" mass="56414">MASSSKTMPSYQYSPLAQDEIRLIRLWPGPIAADNIELEVFHALKEPRPEFEALSYPWGDPKHTYSVLVKQKTTQPGERITRLSSKRRKVDTDASSILPIAHNLAVALRHLRRPKKARILWVDAICINQRDDAEKSREVLRMGAVYRNAKVVIVWLGPSADNSTLALNTLARLGEGVNFYPAEHRVECRSGSWAETLQFDEQALQAKSPSWVAIGSLLRREWFGRLWVVQEIALASSSVLIAGNYSIDWELFRIGIYWVWMMIHSLNRLLENSNIEDPRKTCIKGLLDVSDRIQTVRLTLMDILYLTRMASCSDKRDRLFGIRALLAVDDRRLIEPDYSLQTEEVYKATTITHITSHERLDILNLCVLQNSLSDLKGPSWVPDFSVQDRPEAIYDTEADGFALANYSIADENVFTVHGVKVAAISNVLASNLSKESTDTELVDACHTWRQHLRLSDAYVSGGSIENAFIETVMCGRTQETVPESSGFFFPLQILVSMSC</sequence>
<organism evidence="2 3">
    <name type="scientific">Cadophora malorum</name>
    <dbReference type="NCBI Taxonomy" id="108018"/>
    <lineage>
        <taxon>Eukaryota</taxon>
        <taxon>Fungi</taxon>
        <taxon>Dikarya</taxon>
        <taxon>Ascomycota</taxon>
        <taxon>Pezizomycotina</taxon>
        <taxon>Leotiomycetes</taxon>
        <taxon>Helotiales</taxon>
        <taxon>Ploettnerulaceae</taxon>
        <taxon>Cadophora</taxon>
    </lineage>
</organism>
<gene>
    <name evidence="2" type="ORF">IFR04_011263</name>
</gene>
<dbReference type="PANTHER" id="PTHR24148">
    <property type="entry name" value="ANKYRIN REPEAT DOMAIN-CONTAINING PROTEIN 39 HOMOLOG-RELATED"/>
    <property type="match status" value="1"/>
</dbReference>
<evidence type="ECO:0000313" key="3">
    <source>
        <dbReference type="Proteomes" id="UP000664132"/>
    </source>
</evidence>
<dbReference type="InterPro" id="IPR010730">
    <property type="entry name" value="HET"/>
</dbReference>
<dbReference type="EMBL" id="JAFJYH010000216">
    <property type="protein sequence ID" value="KAG4415594.1"/>
    <property type="molecule type" value="Genomic_DNA"/>
</dbReference>
<keyword evidence="3" id="KW-1185">Reference proteome</keyword>
<evidence type="ECO:0000259" key="1">
    <source>
        <dbReference type="Pfam" id="PF06985"/>
    </source>
</evidence>
<dbReference type="OrthoDB" id="4850726at2759"/>
<dbReference type="InterPro" id="IPR052895">
    <property type="entry name" value="HetReg/Transcr_Mod"/>
</dbReference>
<dbReference type="AlphaFoldDB" id="A0A8H7T5L1"/>
<comment type="caution">
    <text evidence="2">The sequence shown here is derived from an EMBL/GenBank/DDBJ whole genome shotgun (WGS) entry which is preliminary data.</text>
</comment>
<accession>A0A8H7T5L1</accession>
<dbReference type="Pfam" id="PF06985">
    <property type="entry name" value="HET"/>
    <property type="match status" value="1"/>
</dbReference>
<proteinExistence type="predicted"/>
<name>A0A8H7T5L1_9HELO</name>
<reference evidence="2" key="1">
    <citation type="submission" date="2021-02" db="EMBL/GenBank/DDBJ databases">
        <title>Genome sequence Cadophora malorum strain M34.</title>
        <authorList>
            <person name="Stefanovic E."/>
            <person name="Vu D."/>
            <person name="Scully C."/>
            <person name="Dijksterhuis J."/>
            <person name="Roader J."/>
            <person name="Houbraken J."/>
        </authorList>
    </citation>
    <scope>NUCLEOTIDE SEQUENCE</scope>
    <source>
        <strain evidence="2">M34</strain>
    </source>
</reference>
<feature type="domain" description="Heterokaryon incompatibility" evidence="1">
    <location>
        <begin position="51"/>
        <end position="231"/>
    </location>
</feature>
<protein>
    <recommendedName>
        <fullName evidence="1">Heterokaryon incompatibility domain-containing protein</fullName>
    </recommendedName>
</protein>
<evidence type="ECO:0000313" key="2">
    <source>
        <dbReference type="EMBL" id="KAG4415594.1"/>
    </source>
</evidence>
<dbReference type="Proteomes" id="UP000664132">
    <property type="component" value="Unassembled WGS sequence"/>
</dbReference>